<keyword evidence="1" id="KW-0812">Transmembrane</keyword>
<organism evidence="2 3">
    <name type="scientific">Aspergillus versicolor CBS 583.65</name>
    <dbReference type="NCBI Taxonomy" id="1036611"/>
    <lineage>
        <taxon>Eukaryota</taxon>
        <taxon>Fungi</taxon>
        <taxon>Dikarya</taxon>
        <taxon>Ascomycota</taxon>
        <taxon>Pezizomycotina</taxon>
        <taxon>Eurotiomycetes</taxon>
        <taxon>Eurotiomycetidae</taxon>
        <taxon>Eurotiales</taxon>
        <taxon>Aspergillaceae</taxon>
        <taxon>Aspergillus</taxon>
        <taxon>Aspergillus subgen. Nidulantes</taxon>
    </lineage>
</organism>
<feature type="transmembrane region" description="Helical" evidence="1">
    <location>
        <begin position="52"/>
        <end position="77"/>
    </location>
</feature>
<dbReference type="AlphaFoldDB" id="A0A1L9PPZ5"/>
<accession>A0A1L9PPZ5</accession>
<name>A0A1L9PPZ5_ASPVE</name>
<dbReference type="GeneID" id="63731751"/>
<evidence type="ECO:0000313" key="2">
    <source>
        <dbReference type="EMBL" id="OJJ03598.1"/>
    </source>
</evidence>
<evidence type="ECO:0000313" key="3">
    <source>
        <dbReference type="Proteomes" id="UP000184073"/>
    </source>
</evidence>
<proteinExistence type="predicted"/>
<evidence type="ECO:0000256" key="1">
    <source>
        <dbReference type="SAM" id="Phobius"/>
    </source>
</evidence>
<protein>
    <submittedName>
        <fullName evidence="2">Uncharacterized protein</fullName>
    </submittedName>
</protein>
<keyword evidence="1" id="KW-1133">Transmembrane helix</keyword>
<dbReference type="VEuPathDB" id="FungiDB:ASPVEDRAFT_741216"/>
<sequence length="85" mass="9982">MKPLECPTQISQYYPIHSGRPDRIRERGSYLLIQVQGVFSIKSLLLKDTSRLRILCLQFARFFCIVVFVFALLVHVYSRVDVKYT</sequence>
<dbReference type="RefSeq" id="XP_040669360.1">
    <property type="nucleotide sequence ID" value="XM_040816240.1"/>
</dbReference>
<gene>
    <name evidence="2" type="ORF">ASPVEDRAFT_741216</name>
</gene>
<reference evidence="3" key="1">
    <citation type="journal article" date="2017" name="Genome Biol.">
        <title>Comparative genomics reveals high biological diversity and specific adaptations in the industrially and medically important fungal genus Aspergillus.</title>
        <authorList>
            <person name="de Vries R.P."/>
            <person name="Riley R."/>
            <person name="Wiebenga A."/>
            <person name="Aguilar-Osorio G."/>
            <person name="Amillis S."/>
            <person name="Uchima C.A."/>
            <person name="Anderluh G."/>
            <person name="Asadollahi M."/>
            <person name="Askin M."/>
            <person name="Barry K."/>
            <person name="Battaglia E."/>
            <person name="Bayram O."/>
            <person name="Benocci T."/>
            <person name="Braus-Stromeyer S.A."/>
            <person name="Caldana C."/>
            <person name="Canovas D."/>
            <person name="Cerqueira G.C."/>
            <person name="Chen F."/>
            <person name="Chen W."/>
            <person name="Choi C."/>
            <person name="Clum A."/>
            <person name="Dos Santos R.A."/>
            <person name="Damasio A.R."/>
            <person name="Diallinas G."/>
            <person name="Emri T."/>
            <person name="Fekete E."/>
            <person name="Flipphi M."/>
            <person name="Freyberg S."/>
            <person name="Gallo A."/>
            <person name="Gournas C."/>
            <person name="Habgood R."/>
            <person name="Hainaut M."/>
            <person name="Harispe M.L."/>
            <person name="Henrissat B."/>
            <person name="Hilden K.S."/>
            <person name="Hope R."/>
            <person name="Hossain A."/>
            <person name="Karabika E."/>
            <person name="Karaffa L."/>
            <person name="Karanyi Z."/>
            <person name="Krasevec N."/>
            <person name="Kuo A."/>
            <person name="Kusch H."/>
            <person name="LaButti K."/>
            <person name="Lagendijk E.L."/>
            <person name="Lapidus A."/>
            <person name="Levasseur A."/>
            <person name="Lindquist E."/>
            <person name="Lipzen A."/>
            <person name="Logrieco A.F."/>
            <person name="MacCabe A."/>
            <person name="Maekelae M.R."/>
            <person name="Malavazi I."/>
            <person name="Melin P."/>
            <person name="Meyer V."/>
            <person name="Mielnichuk N."/>
            <person name="Miskei M."/>
            <person name="Molnar A.P."/>
            <person name="Mule G."/>
            <person name="Ngan C.Y."/>
            <person name="Orejas M."/>
            <person name="Orosz E."/>
            <person name="Ouedraogo J.P."/>
            <person name="Overkamp K.M."/>
            <person name="Park H.-S."/>
            <person name="Perrone G."/>
            <person name="Piumi F."/>
            <person name="Punt P.J."/>
            <person name="Ram A.F."/>
            <person name="Ramon A."/>
            <person name="Rauscher S."/>
            <person name="Record E."/>
            <person name="Riano-Pachon D.M."/>
            <person name="Robert V."/>
            <person name="Roehrig J."/>
            <person name="Ruller R."/>
            <person name="Salamov A."/>
            <person name="Salih N.S."/>
            <person name="Samson R.A."/>
            <person name="Sandor E."/>
            <person name="Sanguinetti M."/>
            <person name="Schuetze T."/>
            <person name="Sepcic K."/>
            <person name="Shelest E."/>
            <person name="Sherlock G."/>
            <person name="Sophianopoulou V."/>
            <person name="Squina F.M."/>
            <person name="Sun H."/>
            <person name="Susca A."/>
            <person name="Todd R.B."/>
            <person name="Tsang A."/>
            <person name="Unkles S.E."/>
            <person name="van de Wiele N."/>
            <person name="van Rossen-Uffink D."/>
            <person name="Oliveira J.V."/>
            <person name="Vesth T.C."/>
            <person name="Visser J."/>
            <person name="Yu J.-H."/>
            <person name="Zhou M."/>
            <person name="Andersen M.R."/>
            <person name="Archer D.B."/>
            <person name="Baker S.E."/>
            <person name="Benoit I."/>
            <person name="Brakhage A.A."/>
            <person name="Braus G.H."/>
            <person name="Fischer R."/>
            <person name="Frisvad J.C."/>
            <person name="Goldman G.H."/>
            <person name="Houbraken J."/>
            <person name="Oakley B."/>
            <person name="Pocsi I."/>
            <person name="Scazzocchio C."/>
            <person name="Seiboth B."/>
            <person name="vanKuyk P.A."/>
            <person name="Wortman J."/>
            <person name="Dyer P.S."/>
            <person name="Grigoriev I.V."/>
        </authorList>
    </citation>
    <scope>NUCLEOTIDE SEQUENCE [LARGE SCALE GENOMIC DNA]</scope>
    <source>
        <strain evidence="3">CBS 583.65</strain>
    </source>
</reference>
<keyword evidence="1" id="KW-0472">Membrane</keyword>
<dbReference type="Proteomes" id="UP000184073">
    <property type="component" value="Unassembled WGS sequence"/>
</dbReference>
<dbReference type="EMBL" id="KV878130">
    <property type="protein sequence ID" value="OJJ03598.1"/>
    <property type="molecule type" value="Genomic_DNA"/>
</dbReference>
<keyword evidence="3" id="KW-1185">Reference proteome</keyword>